<evidence type="ECO:0000313" key="2">
    <source>
        <dbReference type="Proteomes" id="UP000799754"/>
    </source>
</evidence>
<proteinExistence type="predicted"/>
<gene>
    <name evidence="1" type="ORF">BU25DRAFT_416411</name>
</gene>
<name>A0ACB6RH81_9PLEO</name>
<sequence length="222" mass="25109">MGSQVGDPLASEDQQSWKRKRCEEGSITAMQTKIDALRKDLAKLTWEYKMQKICETASQGPLGQNDSRDPSSIPPYRKRGSQVSLSNCADIICYMQAYGVLVCKQHHTAIVNLDKHLLRYHNVPALAQRQIVDCFSRLKALDPAEVKLPDKPAEAIEELGKPLTGLQCTTCVYITISKEQMRMHCKKDHQQAWKGDTSQLYSIVKVQSFFSTGGLQKYFKVR</sequence>
<protein>
    <submittedName>
        <fullName evidence="1">Uncharacterized protein</fullName>
    </submittedName>
</protein>
<reference evidence="1" key="1">
    <citation type="journal article" date="2020" name="Stud. Mycol.">
        <title>101 Dothideomycetes genomes: a test case for predicting lifestyles and emergence of pathogens.</title>
        <authorList>
            <person name="Haridas S."/>
            <person name="Albert R."/>
            <person name="Binder M."/>
            <person name="Bloem J."/>
            <person name="Labutti K."/>
            <person name="Salamov A."/>
            <person name="Andreopoulos B."/>
            <person name="Baker S."/>
            <person name="Barry K."/>
            <person name="Bills G."/>
            <person name="Bluhm B."/>
            <person name="Cannon C."/>
            <person name="Castanera R."/>
            <person name="Culley D."/>
            <person name="Daum C."/>
            <person name="Ezra D."/>
            <person name="Gonzalez J."/>
            <person name="Henrissat B."/>
            <person name="Kuo A."/>
            <person name="Liang C."/>
            <person name="Lipzen A."/>
            <person name="Lutzoni F."/>
            <person name="Magnuson J."/>
            <person name="Mondo S."/>
            <person name="Nolan M."/>
            <person name="Ohm R."/>
            <person name="Pangilinan J."/>
            <person name="Park H.-J."/>
            <person name="Ramirez L."/>
            <person name="Alfaro M."/>
            <person name="Sun H."/>
            <person name="Tritt A."/>
            <person name="Yoshinaga Y."/>
            <person name="Zwiers L.-H."/>
            <person name="Turgeon B."/>
            <person name="Goodwin S."/>
            <person name="Spatafora J."/>
            <person name="Crous P."/>
            <person name="Grigoriev I."/>
        </authorList>
    </citation>
    <scope>NUCLEOTIDE SEQUENCE</scope>
    <source>
        <strain evidence="1">CBS 525.71</strain>
    </source>
</reference>
<dbReference type="EMBL" id="MU006770">
    <property type="protein sequence ID" value="KAF2621062.1"/>
    <property type="molecule type" value="Genomic_DNA"/>
</dbReference>
<evidence type="ECO:0000313" key="1">
    <source>
        <dbReference type="EMBL" id="KAF2621062.1"/>
    </source>
</evidence>
<dbReference type="Proteomes" id="UP000799754">
    <property type="component" value="Unassembled WGS sequence"/>
</dbReference>
<comment type="caution">
    <text evidence="1">The sequence shown here is derived from an EMBL/GenBank/DDBJ whole genome shotgun (WGS) entry which is preliminary data.</text>
</comment>
<keyword evidence="2" id="KW-1185">Reference proteome</keyword>
<accession>A0ACB6RH81</accession>
<organism evidence="1 2">
    <name type="scientific">Macroventuria anomochaeta</name>
    <dbReference type="NCBI Taxonomy" id="301207"/>
    <lineage>
        <taxon>Eukaryota</taxon>
        <taxon>Fungi</taxon>
        <taxon>Dikarya</taxon>
        <taxon>Ascomycota</taxon>
        <taxon>Pezizomycotina</taxon>
        <taxon>Dothideomycetes</taxon>
        <taxon>Pleosporomycetidae</taxon>
        <taxon>Pleosporales</taxon>
        <taxon>Pleosporineae</taxon>
        <taxon>Didymellaceae</taxon>
        <taxon>Macroventuria</taxon>
    </lineage>
</organism>